<evidence type="ECO:0000313" key="1">
    <source>
        <dbReference type="EMBL" id="JAD91670.1"/>
    </source>
</evidence>
<accession>A0A0A9E1A4</accession>
<dbReference type="EMBL" id="GBRH01206225">
    <property type="protein sequence ID" value="JAD91670.1"/>
    <property type="molecule type" value="Transcribed_RNA"/>
</dbReference>
<proteinExistence type="predicted"/>
<reference evidence="1" key="2">
    <citation type="journal article" date="2015" name="Data Brief">
        <title>Shoot transcriptome of the giant reed, Arundo donax.</title>
        <authorList>
            <person name="Barrero R.A."/>
            <person name="Guerrero F.D."/>
            <person name="Moolhuijzen P."/>
            <person name="Goolsby J.A."/>
            <person name="Tidwell J."/>
            <person name="Bellgard S.E."/>
            <person name="Bellgard M.I."/>
        </authorList>
    </citation>
    <scope>NUCLEOTIDE SEQUENCE</scope>
    <source>
        <tissue evidence="1">Shoot tissue taken approximately 20 cm above the soil surface</tissue>
    </source>
</reference>
<sequence>MLNTNPTLGEHDTLTTRISHKKGQTQCWKLPHKVGSGEGLYEASLTPALCNAERLHRTQDLLAQSGVTYHYARPALPQESHK</sequence>
<name>A0A0A9E1A4_ARUDO</name>
<reference evidence="1" key="1">
    <citation type="submission" date="2014-09" db="EMBL/GenBank/DDBJ databases">
        <authorList>
            <person name="Magalhaes I.L.F."/>
            <person name="Oliveira U."/>
            <person name="Santos F.R."/>
            <person name="Vidigal T.H.D.A."/>
            <person name="Brescovit A.D."/>
            <person name="Santos A.J."/>
        </authorList>
    </citation>
    <scope>NUCLEOTIDE SEQUENCE</scope>
    <source>
        <tissue evidence="1">Shoot tissue taken approximately 20 cm above the soil surface</tissue>
    </source>
</reference>
<dbReference type="AlphaFoldDB" id="A0A0A9E1A4"/>
<protein>
    <submittedName>
        <fullName evidence="1">Uncharacterized protein</fullName>
    </submittedName>
</protein>
<organism evidence="1">
    <name type="scientific">Arundo donax</name>
    <name type="common">Giant reed</name>
    <name type="synonym">Donax arundinaceus</name>
    <dbReference type="NCBI Taxonomy" id="35708"/>
    <lineage>
        <taxon>Eukaryota</taxon>
        <taxon>Viridiplantae</taxon>
        <taxon>Streptophyta</taxon>
        <taxon>Embryophyta</taxon>
        <taxon>Tracheophyta</taxon>
        <taxon>Spermatophyta</taxon>
        <taxon>Magnoliopsida</taxon>
        <taxon>Liliopsida</taxon>
        <taxon>Poales</taxon>
        <taxon>Poaceae</taxon>
        <taxon>PACMAD clade</taxon>
        <taxon>Arundinoideae</taxon>
        <taxon>Arundineae</taxon>
        <taxon>Arundo</taxon>
    </lineage>
</organism>